<dbReference type="SUPFAM" id="SSF50044">
    <property type="entry name" value="SH3-domain"/>
    <property type="match status" value="1"/>
</dbReference>
<evidence type="ECO:0000256" key="21">
    <source>
        <dbReference type="SAM" id="MobiDB-lite"/>
    </source>
</evidence>
<keyword evidence="8 19" id="KW-0808">Transferase</keyword>
<organism evidence="24 25">
    <name type="scientific">Perkinsus chesapeaki</name>
    <name type="common">Clam parasite</name>
    <name type="synonym">Perkinsus andrewsi</name>
    <dbReference type="NCBI Taxonomy" id="330153"/>
    <lineage>
        <taxon>Eukaryota</taxon>
        <taxon>Sar</taxon>
        <taxon>Alveolata</taxon>
        <taxon>Perkinsozoa</taxon>
        <taxon>Perkinsea</taxon>
        <taxon>Perkinsida</taxon>
        <taxon>Perkinsidae</taxon>
        <taxon>Perkinsus</taxon>
    </lineage>
</organism>
<keyword evidence="17" id="KW-1208">Phospholipid metabolism</keyword>
<dbReference type="Gene3D" id="1.20.120.1760">
    <property type="match status" value="1"/>
</dbReference>
<dbReference type="InterPro" id="IPR000462">
    <property type="entry name" value="CDP-OH_P_trans"/>
</dbReference>
<dbReference type="PROSITE" id="PS00379">
    <property type="entry name" value="CDP_ALCOHOL_P_TRANSF"/>
    <property type="match status" value="1"/>
</dbReference>
<comment type="similarity">
    <text evidence="4 19">Belongs to the CDP-alcohol phosphatidyltransferase class-I family.</text>
</comment>
<accession>A0A7J6KWY3</accession>
<gene>
    <name evidence="24" type="ORF">FOL47_011388</name>
</gene>
<evidence type="ECO:0000256" key="16">
    <source>
        <dbReference type="ARBA" id="ARBA00023211"/>
    </source>
</evidence>
<dbReference type="AlphaFoldDB" id="A0A7J6KWY3"/>
<dbReference type="InterPro" id="IPR001452">
    <property type="entry name" value="SH3_domain"/>
</dbReference>
<feature type="domain" description="SH3" evidence="23">
    <location>
        <begin position="661"/>
        <end position="724"/>
    </location>
</feature>
<evidence type="ECO:0000256" key="17">
    <source>
        <dbReference type="ARBA" id="ARBA00023264"/>
    </source>
</evidence>
<name>A0A7J6KWY3_PERCH</name>
<dbReference type="PANTHER" id="PTHR15362:SF4">
    <property type="entry name" value="CDP-DIACYLGLYCEROL--INOSITOL 3-PHOSPHATIDYLTRANSFERASE"/>
    <property type="match status" value="1"/>
</dbReference>
<evidence type="ECO:0000256" key="6">
    <source>
        <dbReference type="ARBA" id="ARBA00022443"/>
    </source>
</evidence>
<sequence>MVSVYLFVPNLIGYTRVALMLISFYVAFDNYKAFIFCYFWSQILDAFDGAAARRFNECSMFGAVLDMVTDRISSNILALILSHFYPTLYLPLVLFAVVDYASHWTQMYSSVLAKNGSHKYIAPNRPWLLRKYYGSRVMLFSLCFAQEAVLVLMYLYHFVTLPSVAAPLWIQDAVYYGAWAFLPLGLLKQVINVIQLVDAGHEIVKIDEANRAEKVDLELIDLEDEASPAVLTIDNTAAVAEESTSIVAEVTEATSLPRMAAKDIPLDSSKSSLENRLSYHAGIRQRVDNAADQSAALISSLVASSSAMPDAAKTEAEKPAKEYGSERIEEKSSELSSSGLSSSFCSRLHVSLASGPIPSGKRSPAETTAVPSELRLPCDRSHSDGVRIWKIVDDSAQAVTFYLGRLQDRGWAWEALNALTRLKDRALADGRGPQDREEFWEDYKTVYTRLAAIPEKDIAWEGVEHLNRIHEIFSCGMDATGGEGIGRRQVEEIFTACLAQQESRLVDTIQQLLQSERENQRREVVEEVLQGVNRIRYCLVGDQLALRFIAFLTYKQSIRLVQLRCHRETVDRLREERAKLVNHFDKQLDQLGKRLSAVRPVSRSERENTYNFIHPSDEKGKLPTTRAGLSSYSGGSSSSPPKAPSEIPVSSRLTTLPPNRICGLRAEVMLNFRKESSNQLSVGIRDIVHVVSSEVDSNGWVRVRRQGSQDCGFVPASILGVEQREI</sequence>
<feature type="transmembrane region" description="Helical" evidence="22">
    <location>
        <begin position="137"/>
        <end position="156"/>
    </location>
</feature>
<keyword evidence="25" id="KW-1185">Reference proteome</keyword>
<keyword evidence="9 22" id="KW-0812">Transmembrane</keyword>
<keyword evidence="6 18" id="KW-0728">SH3 domain</keyword>
<dbReference type="Pfam" id="PF01066">
    <property type="entry name" value="CDP-OH_P_transf"/>
    <property type="match status" value="1"/>
</dbReference>
<evidence type="ECO:0000256" key="11">
    <source>
        <dbReference type="ARBA" id="ARBA00022842"/>
    </source>
</evidence>
<dbReference type="Gene3D" id="2.30.30.40">
    <property type="entry name" value="SH3 Domains"/>
    <property type="match status" value="1"/>
</dbReference>
<dbReference type="GO" id="GO:0005794">
    <property type="term" value="C:Golgi apparatus"/>
    <property type="evidence" value="ECO:0007669"/>
    <property type="project" value="TreeGrafter"/>
</dbReference>
<evidence type="ECO:0000256" key="8">
    <source>
        <dbReference type="ARBA" id="ARBA00022679"/>
    </source>
</evidence>
<evidence type="ECO:0000256" key="15">
    <source>
        <dbReference type="ARBA" id="ARBA00023209"/>
    </source>
</evidence>
<dbReference type="GO" id="GO:0016020">
    <property type="term" value="C:membrane"/>
    <property type="evidence" value="ECO:0007669"/>
    <property type="project" value="UniProtKB-SubCell"/>
</dbReference>
<keyword evidence="11" id="KW-0460">Magnesium</keyword>
<dbReference type="PROSITE" id="PS50002">
    <property type="entry name" value="SH3"/>
    <property type="match status" value="1"/>
</dbReference>
<dbReference type="GO" id="GO:0003881">
    <property type="term" value="F:CDP-diacylglycerol-inositol 3-phosphatidyltransferase activity"/>
    <property type="evidence" value="ECO:0007669"/>
    <property type="project" value="UniProtKB-EC"/>
</dbReference>
<keyword evidence="12 22" id="KW-1133">Transmembrane helix</keyword>
<evidence type="ECO:0000256" key="18">
    <source>
        <dbReference type="PROSITE-ProRule" id="PRU00192"/>
    </source>
</evidence>
<feature type="region of interest" description="Disordered" evidence="21">
    <location>
        <begin position="599"/>
        <end position="654"/>
    </location>
</feature>
<evidence type="ECO:0000256" key="3">
    <source>
        <dbReference type="ARBA" id="ARBA00004141"/>
    </source>
</evidence>
<keyword evidence="15" id="KW-0594">Phospholipid biosynthesis</keyword>
<dbReference type="EMBL" id="JAAPAO010000996">
    <property type="protein sequence ID" value="KAF4651853.1"/>
    <property type="molecule type" value="Genomic_DNA"/>
</dbReference>
<comment type="cofactor">
    <cofactor evidence="1">
        <name>Mn(2+)</name>
        <dbReference type="ChEBI" id="CHEBI:29035"/>
    </cofactor>
</comment>
<evidence type="ECO:0000256" key="12">
    <source>
        <dbReference type="ARBA" id="ARBA00022989"/>
    </source>
</evidence>
<evidence type="ECO:0000256" key="1">
    <source>
        <dbReference type="ARBA" id="ARBA00001936"/>
    </source>
</evidence>
<evidence type="ECO:0000259" key="23">
    <source>
        <dbReference type="PROSITE" id="PS50002"/>
    </source>
</evidence>
<evidence type="ECO:0000256" key="19">
    <source>
        <dbReference type="RuleBase" id="RU003750"/>
    </source>
</evidence>
<keyword evidence="10" id="KW-0479">Metal-binding</keyword>
<proteinExistence type="inferred from homology"/>
<evidence type="ECO:0000256" key="4">
    <source>
        <dbReference type="ARBA" id="ARBA00010441"/>
    </source>
</evidence>
<evidence type="ECO:0000256" key="5">
    <source>
        <dbReference type="ARBA" id="ARBA00013212"/>
    </source>
</evidence>
<dbReference type="Proteomes" id="UP000591131">
    <property type="component" value="Unassembled WGS sequence"/>
</dbReference>
<evidence type="ECO:0000313" key="24">
    <source>
        <dbReference type="EMBL" id="KAF4651853.1"/>
    </source>
</evidence>
<dbReference type="GO" id="GO:0046872">
    <property type="term" value="F:metal ion binding"/>
    <property type="evidence" value="ECO:0007669"/>
    <property type="project" value="UniProtKB-KW"/>
</dbReference>
<evidence type="ECO:0000256" key="22">
    <source>
        <dbReference type="SAM" id="Phobius"/>
    </source>
</evidence>
<keyword evidence="16" id="KW-0464">Manganese</keyword>
<evidence type="ECO:0000256" key="20">
    <source>
        <dbReference type="SAM" id="Coils"/>
    </source>
</evidence>
<feature type="coiled-coil region" evidence="20">
    <location>
        <begin position="563"/>
        <end position="590"/>
    </location>
</feature>
<comment type="subcellular location">
    <subcellularLocation>
        <location evidence="3">Membrane</location>
        <topology evidence="3">Multi-pass membrane protein</topology>
    </subcellularLocation>
</comment>
<dbReference type="InterPro" id="IPR043130">
    <property type="entry name" value="CDP-OH_PTrfase_TM_dom"/>
</dbReference>
<feature type="transmembrane region" description="Helical" evidence="22">
    <location>
        <begin position="76"/>
        <end position="98"/>
    </location>
</feature>
<comment type="caution">
    <text evidence="24">The sequence shown here is derived from an EMBL/GenBank/DDBJ whole genome shotgun (WGS) entry which is preliminary data.</text>
</comment>
<evidence type="ECO:0000313" key="25">
    <source>
        <dbReference type="Proteomes" id="UP000591131"/>
    </source>
</evidence>
<evidence type="ECO:0000256" key="7">
    <source>
        <dbReference type="ARBA" id="ARBA00022516"/>
    </source>
</evidence>
<keyword evidence="14 22" id="KW-0472">Membrane</keyword>
<comment type="cofactor">
    <cofactor evidence="2">
        <name>Mg(2+)</name>
        <dbReference type="ChEBI" id="CHEBI:18420"/>
    </cofactor>
</comment>
<dbReference type="InterPro" id="IPR048254">
    <property type="entry name" value="CDP_ALCOHOL_P_TRANSF_CS"/>
</dbReference>
<dbReference type="EC" id="2.7.8.11" evidence="5"/>
<feature type="compositionally biased region" description="Low complexity" evidence="21">
    <location>
        <begin position="628"/>
        <end position="640"/>
    </location>
</feature>
<feature type="region of interest" description="Disordered" evidence="21">
    <location>
        <begin position="308"/>
        <end position="340"/>
    </location>
</feature>
<evidence type="ECO:0000256" key="9">
    <source>
        <dbReference type="ARBA" id="ARBA00022692"/>
    </source>
</evidence>
<keyword evidence="7" id="KW-0444">Lipid biosynthesis</keyword>
<evidence type="ECO:0000256" key="2">
    <source>
        <dbReference type="ARBA" id="ARBA00001946"/>
    </source>
</evidence>
<keyword evidence="13" id="KW-0443">Lipid metabolism</keyword>
<keyword evidence="20" id="KW-0175">Coiled coil</keyword>
<dbReference type="GO" id="GO:0006661">
    <property type="term" value="P:phosphatidylinositol biosynthetic process"/>
    <property type="evidence" value="ECO:0007669"/>
    <property type="project" value="TreeGrafter"/>
</dbReference>
<protein>
    <recommendedName>
        <fullName evidence="5">CDP-diacylglycerol--inositol 3-phosphatidyltransferase</fullName>
        <ecNumber evidence="5">2.7.8.11</ecNumber>
    </recommendedName>
</protein>
<reference evidence="24 25" key="1">
    <citation type="submission" date="2020-04" db="EMBL/GenBank/DDBJ databases">
        <title>Perkinsus chesapeaki whole genome sequence.</title>
        <authorList>
            <person name="Bogema D.R."/>
        </authorList>
    </citation>
    <scope>NUCLEOTIDE SEQUENCE [LARGE SCALE GENOMIC DNA]</scope>
    <source>
        <strain evidence="24">ATCC PRA-425</strain>
    </source>
</reference>
<feature type="transmembrane region" description="Helical" evidence="22">
    <location>
        <begin position="6"/>
        <end position="28"/>
    </location>
</feature>
<dbReference type="InterPro" id="IPR036028">
    <property type="entry name" value="SH3-like_dom_sf"/>
</dbReference>
<feature type="compositionally biased region" description="Basic and acidic residues" evidence="21">
    <location>
        <begin position="312"/>
        <end position="333"/>
    </location>
</feature>
<dbReference type="PANTHER" id="PTHR15362">
    <property type="entry name" value="PHOSPHATIDYLINOSITOL SYNTHASE"/>
    <property type="match status" value="1"/>
</dbReference>
<evidence type="ECO:0000256" key="13">
    <source>
        <dbReference type="ARBA" id="ARBA00023098"/>
    </source>
</evidence>
<dbReference type="OrthoDB" id="10251079at2759"/>
<evidence type="ECO:0000256" key="10">
    <source>
        <dbReference type="ARBA" id="ARBA00022723"/>
    </source>
</evidence>
<dbReference type="FunFam" id="1.20.120.1760:FF:000003">
    <property type="entry name" value="CDP-diacylglycerol--inositol 3-phosphatidyltransferase"/>
    <property type="match status" value="1"/>
</dbReference>
<evidence type="ECO:0000256" key="14">
    <source>
        <dbReference type="ARBA" id="ARBA00023136"/>
    </source>
</evidence>